<evidence type="ECO:0000256" key="5">
    <source>
        <dbReference type="ARBA" id="ARBA00023163"/>
    </source>
</evidence>
<accession>A0AAW0R859</accession>
<dbReference type="Proteomes" id="UP001392437">
    <property type="component" value="Unassembled WGS sequence"/>
</dbReference>
<dbReference type="GO" id="GO:0006351">
    <property type="term" value="P:DNA-templated transcription"/>
    <property type="evidence" value="ECO:0007669"/>
    <property type="project" value="InterPro"/>
</dbReference>
<dbReference type="CDD" id="cd12148">
    <property type="entry name" value="fungal_TF_MHR"/>
    <property type="match status" value="1"/>
</dbReference>
<feature type="region of interest" description="Disordered" evidence="7">
    <location>
        <begin position="69"/>
        <end position="94"/>
    </location>
</feature>
<dbReference type="Pfam" id="PF00172">
    <property type="entry name" value="Zn_clus"/>
    <property type="match status" value="1"/>
</dbReference>
<dbReference type="PANTHER" id="PTHR46910:SF37">
    <property type="entry name" value="ZN(II)2CYS6 TRANSCRIPTION FACTOR (EUROFUNG)"/>
    <property type="match status" value="1"/>
</dbReference>
<gene>
    <name evidence="9" type="ORF">PG999_002338</name>
</gene>
<evidence type="ECO:0000256" key="7">
    <source>
        <dbReference type="SAM" id="MobiDB-lite"/>
    </source>
</evidence>
<feature type="domain" description="Zn(2)-C6 fungal-type" evidence="8">
    <location>
        <begin position="14"/>
        <end position="44"/>
    </location>
</feature>
<dbReference type="GO" id="GO:0003677">
    <property type="term" value="F:DNA binding"/>
    <property type="evidence" value="ECO:0007669"/>
    <property type="project" value="UniProtKB-KW"/>
</dbReference>
<dbReference type="PROSITE" id="PS50048">
    <property type="entry name" value="ZN2_CY6_FUNGAL_2"/>
    <property type="match status" value="1"/>
</dbReference>
<dbReference type="Pfam" id="PF04082">
    <property type="entry name" value="Fungal_trans"/>
    <property type="match status" value="1"/>
</dbReference>
<organism evidence="9 10">
    <name type="scientific">Apiospora kogelbergensis</name>
    <dbReference type="NCBI Taxonomy" id="1337665"/>
    <lineage>
        <taxon>Eukaryota</taxon>
        <taxon>Fungi</taxon>
        <taxon>Dikarya</taxon>
        <taxon>Ascomycota</taxon>
        <taxon>Pezizomycotina</taxon>
        <taxon>Sordariomycetes</taxon>
        <taxon>Xylariomycetidae</taxon>
        <taxon>Amphisphaeriales</taxon>
        <taxon>Apiosporaceae</taxon>
        <taxon>Apiospora</taxon>
    </lineage>
</organism>
<dbReference type="InterPro" id="IPR007219">
    <property type="entry name" value="XnlR_reg_dom"/>
</dbReference>
<dbReference type="SMART" id="SM00066">
    <property type="entry name" value="GAL4"/>
    <property type="match status" value="1"/>
</dbReference>
<proteinExistence type="predicted"/>
<dbReference type="InterPro" id="IPR001138">
    <property type="entry name" value="Zn2Cys6_DnaBD"/>
</dbReference>
<dbReference type="GO" id="GO:0000981">
    <property type="term" value="F:DNA-binding transcription factor activity, RNA polymerase II-specific"/>
    <property type="evidence" value="ECO:0007669"/>
    <property type="project" value="InterPro"/>
</dbReference>
<comment type="caution">
    <text evidence="9">The sequence shown here is derived from an EMBL/GenBank/DDBJ whole genome shotgun (WGS) entry which is preliminary data.</text>
</comment>
<dbReference type="AlphaFoldDB" id="A0AAW0R859"/>
<dbReference type="GO" id="GO:0005634">
    <property type="term" value="C:nucleus"/>
    <property type="evidence" value="ECO:0007669"/>
    <property type="project" value="UniProtKB-SubCell"/>
</dbReference>
<keyword evidence="4" id="KW-0238">DNA-binding</keyword>
<dbReference type="PANTHER" id="PTHR46910">
    <property type="entry name" value="TRANSCRIPTION FACTOR PDR1"/>
    <property type="match status" value="1"/>
</dbReference>
<dbReference type="InterPro" id="IPR036864">
    <property type="entry name" value="Zn2-C6_fun-type_DNA-bd_sf"/>
</dbReference>
<keyword evidence="2" id="KW-0479">Metal-binding</keyword>
<name>A0AAW0R859_9PEZI</name>
<evidence type="ECO:0000256" key="3">
    <source>
        <dbReference type="ARBA" id="ARBA00023015"/>
    </source>
</evidence>
<dbReference type="EMBL" id="JAQQWP010000002">
    <property type="protein sequence ID" value="KAK8129958.1"/>
    <property type="molecule type" value="Genomic_DNA"/>
</dbReference>
<sequence>MTNRQEVTRRTANACMRCKSRKSRCDGNTPRCELCRKHGAQCEYTERRMRGPGKGKQHIQRLEERLERVESAMQRSRSPPTDQEAAGPETGDMADEDVVETSPALQGNTAANVQPHLSSYLLSKLPPPGTVAMIAAGYTQACFQRTIFTPLPPKGAAQSMILNSLQDMCKIWPLFDAQSVRDMIDQQFEAGPANCHTSPTRWAILNTLLAMATQWKTANPLAKDVFPISWAYLKNAYAVVPELSLQPTNIQACRALLAVVLFLRLSADSLTVTIHLSTVTTMAKAFGLCCEDPIELEQRRRLFWLTHILNNQAAMRYGSSPTYNDNQTEVELPNQNSLMGDINSATDTLRPMAELSFIQTRAHTLLRSIRSPSGGSEELTASLAKIDISLCKWRTGLPKDLQCPKSGELAVTDLDPAAILLHFDFHATRWAMYSGVRSLEKGPLPERPYAAHSSRCWLSQASKSSARETLVLFENVPTQPFAWFWYMLCYPVCAFLILLREVLDDPYGDEAMSDLGHMLTFVQGLEDWKQKEGYEIQRVTKGCSKLLVIASFATSCPRSITSSTEVDRSFGLPGLSTQFEALRERLRGTTDFMHLSQGLMSNMPIPHALAKRTFSGILDLSTDPADTFGAFVPEILKPRTYKFFYGSA</sequence>
<comment type="subcellular location">
    <subcellularLocation>
        <location evidence="1">Nucleus</location>
    </subcellularLocation>
</comment>
<evidence type="ECO:0000256" key="4">
    <source>
        <dbReference type="ARBA" id="ARBA00023125"/>
    </source>
</evidence>
<keyword evidence="10" id="KW-1185">Reference proteome</keyword>
<dbReference type="GO" id="GO:0008270">
    <property type="term" value="F:zinc ion binding"/>
    <property type="evidence" value="ECO:0007669"/>
    <property type="project" value="InterPro"/>
</dbReference>
<evidence type="ECO:0000256" key="6">
    <source>
        <dbReference type="ARBA" id="ARBA00023242"/>
    </source>
</evidence>
<keyword evidence="6" id="KW-0539">Nucleus</keyword>
<protein>
    <recommendedName>
        <fullName evidence="8">Zn(2)-C6 fungal-type domain-containing protein</fullName>
    </recommendedName>
</protein>
<dbReference type="PROSITE" id="PS00463">
    <property type="entry name" value="ZN2_CY6_FUNGAL_1"/>
    <property type="match status" value="1"/>
</dbReference>
<evidence type="ECO:0000256" key="2">
    <source>
        <dbReference type="ARBA" id="ARBA00022723"/>
    </source>
</evidence>
<dbReference type="CDD" id="cd00067">
    <property type="entry name" value="GAL4"/>
    <property type="match status" value="1"/>
</dbReference>
<evidence type="ECO:0000259" key="8">
    <source>
        <dbReference type="PROSITE" id="PS50048"/>
    </source>
</evidence>
<keyword evidence="5" id="KW-0804">Transcription</keyword>
<evidence type="ECO:0000313" key="9">
    <source>
        <dbReference type="EMBL" id="KAK8129958.1"/>
    </source>
</evidence>
<evidence type="ECO:0000256" key="1">
    <source>
        <dbReference type="ARBA" id="ARBA00004123"/>
    </source>
</evidence>
<dbReference type="Gene3D" id="4.10.240.10">
    <property type="entry name" value="Zn(2)-C6 fungal-type DNA-binding domain"/>
    <property type="match status" value="1"/>
</dbReference>
<keyword evidence="3" id="KW-0805">Transcription regulation</keyword>
<dbReference type="InterPro" id="IPR050987">
    <property type="entry name" value="AtrR-like"/>
</dbReference>
<reference evidence="9 10" key="1">
    <citation type="submission" date="2023-01" db="EMBL/GenBank/DDBJ databases">
        <title>Analysis of 21 Apiospora genomes using comparative genomics revels a genus with tremendous synthesis potential of carbohydrate active enzymes and secondary metabolites.</title>
        <authorList>
            <person name="Sorensen T."/>
        </authorList>
    </citation>
    <scope>NUCLEOTIDE SEQUENCE [LARGE SCALE GENOMIC DNA]</scope>
    <source>
        <strain evidence="9 10">CBS 117206</strain>
    </source>
</reference>
<dbReference type="SUPFAM" id="SSF57701">
    <property type="entry name" value="Zn2/Cys6 DNA-binding domain"/>
    <property type="match status" value="1"/>
</dbReference>
<evidence type="ECO:0000313" key="10">
    <source>
        <dbReference type="Proteomes" id="UP001392437"/>
    </source>
</evidence>